<feature type="region of interest" description="Disordered" evidence="1">
    <location>
        <begin position="855"/>
        <end position="880"/>
    </location>
</feature>
<feature type="compositionally biased region" description="Polar residues" evidence="1">
    <location>
        <begin position="1228"/>
        <end position="1237"/>
    </location>
</feature>
<feature type="compositionally biased region" description="Polar residues" evidence="1">
    <location>
        <begin position="1262"/>
        <end position="1275"/>
    </location>
</feature>
<dbReference type="Proteomes" id="UP001150904">
    <property type="component" value="Unassembled WGS sequence"/>
</dbReference>
<feature type="compositionally biased region" description="Polar residues" evidence="1">
    <location>
        <begin position="469"/>
        <end position="488"/>
    </location>
</feature>
<gene>
    <name evidence="2" type="ORF">N7498_007337</name>
</gene>
<evidence type="ECO:0000256" key="1">
    <source>
        <dbReference type="SAM" id="MobiDB-lite"/>
    </source>
</evidence>
<feature type="region of interest" description="Disordered" evidence="1">
    <location>
        <begin position="200"/>
        <end position="364"/>
    </location>
</feature>
<feature type="compositionally biased region" description="Polar residues" evidence="1">
    <location>
        <begin position="1136"/>
        <end position="1167"/>
    </location>
</feature>
<feature type="compositionally biased region" description="Polar residues" evidence="1">
    <location>
        <begin position="1020"/>
        <end position="1033"/>
    </location>
</feature>
<feature type="compositionally biased region" description="Basic and acidic residues" evidence="1">
    <location>
        <begin position="408"/>
        <end position="423"/>
    </location>
</feature>
<feature type="compositionally biased region" description="Low complexity" evidence="1">
    <location>
        <begin position="1355"/>
        <end position="1365"/>
    </location>
</feature>
<feature type="compositionally biased region" description="Polar residues" evidence="1">
    <location>
        <begin position="779"/>
        <end position="798"/>
    </location>
</feature>
<feature type="compositionally biased region" description="Polar residues" evidence="1">
    <location>
        <begin position="346"/>
        <end position="364"/>
    </location>
</feature>
<reference evidence="2" key="2">
    <citation type="journal article" date="2023" name="IMA Fungus">
        <title>Comparative genomic study of the Penicillium genus elucidates a diverse pangenome and 15 lateral gene transfer events.</title>
        <authorList>
            <person name="Petersen C."/>
            <person name="Sorensen T."/>
            <person name="Nielsen M.R."/>
            <person name="Sondergaard T.E."/>
            <person name="Sorensen J.L."/>
            <person name="Fitzpatrick D.A."/>
            <person name="Frisvad J.C."/>
            <person name="Nielsen K.L."/>
        </authorList>
    </citation>
    <scope>NUCLEOTIDE SEQUENCE</scope>
    <source>
        <strain evidence="2">IBT 15544</strain>
    </source>
</reference>
<feature type="compositionally biased region" description="Polar residues" evidence="1">
    <location>
        <begin position="855"/>
        <end position="870"/>
    </location>
</feature>
<feature type="compositionally biased region" description="Pro residues" evidence="1">
    <location>
        <begin position="990"/>
        <end position="1006"/>
    </location>
</feature>
<feature type="compositionally biased region" description="Polar residues" evidence="1">
    <location>
        <begin position="318"/>
        <end position="329"/>
    </location>
</feature>
<feature type="region of interest" description="Disordered" evidence="1">
    <location>
        <begin position="377"/>
        <end position="599"/>
    </location>
</feature>
<feature type="compositionally biased region" description="Polar residues" evidence="1">
    <location>
        <begin position="156"/>
        <end position="185"/>
    </location>
</feature>
<feature type="compositionally biased region" description="Polar residues" evidence="1">
    <location>
        <begin position="247"/>
        <end position="267"/>
    </location>
</feature>
<proteinExistence type="predicted"/>
<feature type="compositionally biased region" description="Low complexity" evidence="1">
    <location>
        <begin position="92"/>
        <end position="105"/>
    </location>
</feature>
<feature type="compositionally biased region" description="Polar residues" evidence="1">
    <location>
        <begin position="290"/>
        <end position="301"/>
    </location>
</feature>
<feature type="compositionally biased region" description="Basic and acidic residues" evidence="1">
    <location>
        <begin position="812"/>
        <end position="824"/>
    </location>
</feature>
<feature type="region of interest" description="Disordered" evidence="1">
    <location>
        <begin position="754"/>
        <end position="843"/>
    </location>
</feature>
<name>A0A9W9MDA6_9EURO</name>
<feature type="compositionally biased region" description="Basic and acidic residues" evidence="1">
    <location>
        <begin position="1238"/>
        <end position="1253"/>
    </location>
</feature>
<sequence length="1500" mass="160807">MADSSNPQRHGRVPQQLPSPPNANSPLSPASGGNNPISFRPNVNRAKTKRWVEAKQYSYDGGDWGDDDEEEEEEEEEPPVPPQRPYATHRTGSSSELSSRRLSGLAFGADESRGSPSAEAKADSCGGDRALPFIRPADLYKRMREERPSAEPGRQTEASQSPTVSLPTQAPVTTSDPSRASQASPTVGLLELKRISVFGSDFLGGSDSSSQHTSADSQQASLHHNPSQASSQGFTSVVHQAFDVPETPNSTTAGSVGRSNSDGTSVISPIMGNRGYPDDKTPTILEEPTESNTPTGPSTEPSGDYFKPGHRRDMSLPSRDNSPSKQPLVTDQEAPKSGHAEIAAVSPSQSYDQSEFSTSSNIVPASTAEKDFVAPLKFGSNATSGSEGYRGEIPTIVTGNSPEAADNDQLREEIMRSLSRENSQEPEESTQQPQSQGAQESIPHQYEKFWGGDPRTESTLDAAPRPLVSESNPLAPQNPYATSQTPSTDALPKKPKMARRFSWESSDEDDTPTPQIPGGYTSPPPLNAALAIQEPEPISHDSDQLASEGSSREAPMADGEVSGSDSQRLGKPRLSIVPPAAEKSPPPQVLGPVDASQPESEALVPTNIGTSNIGESKLQGFREILNLTTPHARIRAFDQTRDQFAALDSGLNHWLEFTVHDYPEHADLVQSSQSLSADFPRTSPSRSRFPKLTSLGNLATRDENTTASAGHARRPSGHIGTIVNRQHVAQSGKDLLHTAGSFGGKAGEAAKGLFAKGRSKFRPSGDKGQSTTEGRRKSGQFQFSFQSEPTGAQGNSGLRRSLDFGNLPIFKGRNESSTVDRSDVNDSSQEGDGERGGKRFKRRRSIDLLRNTFGVGSSTETAKPMLSSSNVEKRKSGGFIGKSDFANDFEREMIAALGLSPTKPGPEESSSKHVEQSKDQSKGDTLATQAVTGAERELSRDKSLPVLPPQSSNGPVPAEATGQKSQISMDMPRPMTPSIRPVFDEDVKPATPPKYIPPKDLPPKCLPPKDTSTKEASLIPQPNQGRRQPSVSTLGADEKDAGGSEEETETPPSPILDTTTTKKTADPAYAKPLPQARPSNTPLPHENEDNTSFAPILRPPSSAEILESKRRSISGLPPSAPGVQSPLRNEVRYSPGTRSSMLSFGSFGRQSQSRPATPANELSSHAGSGSPVPDGESKMDKLKIFGRRRRASVGDLLTGLQDNIQGSIQGLPEGGKRKRTFNRISGLFNRSQDSQPSDIKKDDRASTDTKDPGSKALPTPPANGQNGHFHTNGSVTDKELPVMPDLESQSTGEAAAMPHDPRHSSMPLPPIASPTMLASRFYSQASTDAPSSAQHTRVKSQPLMTAPPLSPVAPSNSNRSTSQSSDLRTSYGRDSQELPTDAARHSWEPEGSPDAFESQDKHQDKNQAQSALSPSLGVKSRKPVGGQSEPADTAEMIVPKNIAVSSDSTFTNHPHRDNEARTLNETTDPVELAITKDDSSEEILMSPTAYPGQEWKPMHY</sequence>
<dbReference type="GeneID" id="83181700"/>
<comment type="caution">
    <text evidence="2">The sequence shown here is derived from an EMBL/GenBank/DDBJ whole genome shotgun (WGS) entry which is preliminary data.</text>
</comment>
<feature type="compositionally biased region" description="Polar residues" evidence="1">
    <location>
        <begin position="222"/>
        <end position="238"/>
    </location>
</feature>
<feature type="region of interest" description="Disordered" evidence="1">
    <location>
        <begin position="1195"/>
        <end position="1500"/>
    </location>
</feature>
<feature type="compositionally biased region" description="Polar residues" evidence="1">
    <location>
        <begin position="1321"/>
        <end position="1335"/>
    </location>
</feature>
<evidence type="ECO:0000313" key="2">
    <source>
        <dbReference type="EMBL" id="KAJ5198220.1"/>
    </source>
</evidence>
<dbReference type="OrthoDB" id="5151921at2759"/>
<protein>
    <submittedName>
        <fullName evidence="2">Uncharacterized protein</fullName>
    </submittedName>
</protein>
<organism evidence="2 3">
    <name type="scientific">Penicillium cinerascens</name>
    <dbReference type="NCBI Taxonomy" id="70096"/>
    <lineage>
        <taxon>Eukaryota</taxon>
        <taxon>Fungi</taxon>
        <taxon>Dikarya</taxon>
        <taxon>Ascomycota</taxon>
        <taxon>Pezizomycotina</taxon>
        <taxon>Eurotiomycetes</taxon>
        <taxon>Eurotiomycetidae</taxon>
        <taxon>Eurotiales</taxon>
        <taxon>Aspergillaceae</taxon>
        <taxon>Penicillium</taxon>
    </lineage>
</organism>
<evidence type="ECO:0000313" key="3">
    <source>
        <dbReference type="Proteomes" id="UP001150904"/>
    </source>
</evidence>
<feature type="compositionally biased region" description="Low complexity" evidence="1">
    <location>
        <begin position="200"/>
        <end position="221"/>
    </location>
</feature>
<keyword evidence="3" id="KW-1185">Reference proteome</keyword>
<feature type="compositionally biased region" description="Acidic residues" evidence="1">
    <location>
        <begin position="63"/>
        <end position="78"/>
    </location>
</feature>
<feature type="compositionally biased region" description="Basic and acidic residues" evidence="1">
    <location>
        <begin position="138"/>
        <end position="149"/>
    </location>
</feature>
<dbReference type="EMBL" id="JAPQKR010000014">
    <property type="protein sequence ID" value="KAJ5198220.1"/>
    <property type="molecule type" value="Genomic_DNA"/>
</dbReference>
<feature type="compositionally biased region" description="Polar residues" evidence="1">
    <location>
        <begin position="1443"/>
        <end position="1452"/>
    </location>
</feature>
<feature type="compositionally biased region" description="Basic and acidic residues" evidence="1">
    <location>
        <begin position="905"/>
        <end position="922"/>
    </location>
</feature>
<dbReference type="RefSeq" id="XP_058306648.1">
    <property type="nucleotide sequence ID" value="XM_058454399.1"/>
</dbReference>
<feature type="region of interest" description="Disordered" evidence="1">
    <location>
        <begin position="896"/>
        <end position="1183"/>
    </location>
</feature>
<feature type="compositionally biased region" description="Basic and acidic residues" evidence="1">
    <location>
        <begin position="934"/>
        <end position="943"/>
    </location>
</feature>
<reference evidence="2" key="1">
    <citation type="submission" date="2022-12" db="EMBL/GenBank/DDBJ databases">
        <authorList>
            <person name="Petersen C."/>
        </authorList>
    </citation>
    <scope>NUCLEOTIDE SEQUENCE</scope>
    <source>
        <strain evidence="2">IBT 15544</strain>
    </source>
</reference>
<accession>A0A9W9MDA6</accession>
<feature type="region of interest" description="Disordered" evidence="1">
    <location>
        <begin position="1"/>
        <end position="186"/>
    </location>
</feature>